<gene>
    <name evidence="2" type="ORF">GCM10010324_44620</name>
</gene>
<sequence>MLRNSRPPIAWRYCGGQIKMWRAQADVSREELAAEANYDVETVKSMEQGRRRPTQRLLMVADQLCGARGFLIAAEEYLLPEKDLSRAPEYMAAEAVAVVVHGFELVLIPGLLQTEEYTRTIMSGSIPLIPEERIESGIAYRVGRQGRLGDETVLFNFVIYEAALRAMVGGPTVMKGQLRRLLQVGEQRNVFIQVLPAGQGYFHGMGGAFTVLQGPEGEHFAYTECQGATSLDSEGERVSAMVNRFAMLRMQALGEEESRRFIATLMEEL</sequence>
<organism evidence="2 3">
    <name type="scientific">Streptomyces hiroshimensis</name>
    <dbReference type="NCBI Taxonomy" id="66424"/>
    <lineage>
        <taxon>Bacteria</taxon>
        <taxon>Bacillati</taxon>
        <taxon>Actinomycetota</taxon>
        <taxon>Actinomycetes</taxon>
        <taxon>Kitasatosporales</taxon>
        <taxon>Streptomycetaceae</taxon>
        <taxon>Streptomyces</taxon>
    </lineage>
</organism>
<dbReference type="EMBL" id="BMUT01000009">
    <property type="protein sequence ID" value="GGX93675.1"/>
    <property type="molecule type" value="Genomic_DNA"/>
</dbReference>
<evidence type="ECO:0000313" key="2">
    <source>
        <dbReference type="EMBL" id="GGX93675.1"/>
    </source>
</evidence>
<dbReference type="InterPro" id="IPR001387">
    <property type="entry name" value="Cro/C1-type_HTH"/>
</dbReference>
<dbReference type="InterPro" id="IPR043917">
    <property type="entry name" value="DUF5753"/>
</dbReference>
<keyword evidence="3" id="KW-1185">Reference proteome</keyword>
<dbReference type="RefSeq" id="WP_190023472.1">
    <property type="nucleotide sequence ID" value="NZ_BMUT01000009.1"/>
</dbReference>
<dbReference type="Pfam" id="PF13560">
    <property type="entry name" value="HTH_31"/>
    <property type="match status" value="1"/>
</dbReference>
<comment type="caution">
    <text evidence="2">The sequence shown here is derived from an EMBL/GenBank/DDBJ whole genome shotgun (WGS) entry which is preliminary data.</text>
</comment>
<proteinExistence type="predicted"/>
<accession>A0ABQ2YUC1</accession>
<name>A0ABQ2YUC1_9ACTN</name>
<evidence type="ECO:0000313" key="3">
    <source>
        <dbReference type="Proteomes" id="UP000659223"/>
    </source>
</evidence>
<dbReference type="Gene3D" id="1.10.260.40">
    <property type="entry name" value="lambda repressor-like DNA-binding domains"/>
    <property type="match status" value="1"/>
</dbReference>
<dbReference type="Pfam" id="PF19054">
    <property type="entry name" value="DUF5753"/>
    <property type="match status" value="1"/>
</dbReference>
<evidence type="ECO:0000259" key="1">
    <source>
        <dbReference type="PROSITE" id="PS50943"/>
    </source>
</evidence>
<dbReference type="InterPro" id="IPR010982">
    <property type="entry name" value="Lambda_DNA-bd_dom_sf"/>
</dbReference>
<dbReference type="PROSITE" id="PS50943">
    <property type="entry name" value="HTH_CROC1"/>
    <property type="match status" value="1"/>
</dbReference>
<feature type="domain" description="HTH cro/C1-type" evidence="1">
    <location>
        <begin position="18"/>
        <end position="59"/>
    </location>
</feature>
<dbReference type="SUPFAM" id="SSF47413">
    <property type="entry name" value="lambda repressor-like DNA-binding domains"/>
    <property type="match status" value="1"/>
</dbReference>
<dbReference type="SMART" id="SM00530">
    <property type="entry name" value="HTH_XRE"/>
    <property type="match status" value="1"/>
</dbReference>
<protein>
    <submittedName>
        <fullName evidence="2">Transcriptional regulator</fullName>
    </submittedName>
</protein>
<dbReference type="Proteomes" id="UP000659223">
    <property type="component" value="Unassembled WGS sequence"/>
</dbReference>
<dbReference type="CDD" id="cd00093">
    <property type="entry name" value="HTH_XRE"/>
    <property type="match status" value="1"/>
</dbReference>
<reference evidence="3" key="1">
    <citation type="journal article" date="2019" name="Int. J. Syst. Evol. Microbiol.">
        <title>The Global Catalogue of Microorganisms (GCM) 10K type strain sequencing project: providing services to taxonomists for standard genome sequencing and annotation.</title>
        <authorList>
            <consortium name="The Broad Institute Genomics Platform"/>
            <consortium name="The Broad Institute Genome Sequencing Center for Infectious Disease"/>
            <person name="Wu L."/>
            <person name="Ma J."/>
        </authorList>
    </citation>
    <scope>NUCLEOTIDE SEQUENCE [LARGE SCALE GENOMIC DNA]</scope>
    <source>
        <strain evidence="3">JCM 4586</strain>
    </source>
</reference>